<keyword evidence="3" id="KW-1185">Reference proteome</keyword>
<dbReference type="CDD" id="cd06260">
    <property type="entry name" value="DUF820-like"/>
    <property type="match status" value="1"/>
</dbReference>
<dbReference type="InterPro" id="IPR008538">
    <property type="entry name" value="Uma2"/>
</dbReference>
<dbReference type="RefSeq" id="WP_344546693.1">
    <property type="nucleotide sequence ID" value="NZ_BAAATD010000011.1"/>
</dbReference>
<proteinExistence type="predicted"/>
<dbReference type="SUPFAM" id="SSF52980">
    <property type="entry name" value="Restriction endonuclease-like"/>
    <property type="match status" value="1"/>
</dbReference>
<gene>
    <name evidence="2" type="ORF">GCM10010411_69140</name>
</gene>
<dbReference type="Proteomes" id="UP001501509">
    <property type="component" value="Unassembled WGS sequence"/>
</dbReference>
<organism evidence="2 3">
    <name type="scientific">Actinomadura fulvescens</name>
    <dbReference type="NCBI Taxonomy" id="46160"/>
    <lineage>
        <taxon>Bacteria</taxon>
        <taxon>Bacillati</taxon>
        <taxon>Actinomycetota</taxon>
        <taxon>Actinomycetes</taxon>
        <taxon>Streptosporangiales</taxon>
        <taxon>Thermomonosporaceae</taxon>
        <taxon>Actinomadura</taxon>
    </lineage>
</organism>
<protein>
    <recommendedName>
        <fullName evidence="1">Putative restriction endonuclease domain-containing protein</fullName>
    </recommendedName>
</protein>
<dbReference type="Gene3D" id="3.90.1570.10">
    <property type="entry name" value="tt1808, chain A"/>
    <property type="match status" value="1"/>
</dbReference>
<dbReference type="Pfam" id="PF05685">
    <property type="entry name" value="Uma2"/>
    <property type="match status" value="1"/>
</dbReference>
<reference evidence="2 3" key="1">
    <citation type="journal article" date="2019" name="Int. J. Syst. Evol. Microbiol.">
        <title>The Global Catalogue of Microorganisms (GCM) 10K type strain sequencing project: providing services to taxonomists for standard genome sequencing and annotation.</title>
        <authorList>
            <consortium name="The Broad Institute Genomics Platform"/>
            <consortium name="The Broad Institute Genome Sequencing Center for Infectious Disease"/>
            <person name="Wu L."/>
            <person name="Ma J."/>
        </authorList>
    </citation>
    <scope>NUCLEOTIDE SEQUENCE [LARGE SCALE GENOMIC DNA]</scope>
    <source>
        <strain evidence="2 3">JCM 6833</strain>
    </source>
</reference>
<sequence length="200" mass="23205">MSLPSWATDPKSLLLTEDQYESLPDHVRRSIEVIDNHVVFLHSGSPEHSRVARRLADIIERARPIDPCVEVSTDVDMHFRRRRRDPEGTWFSFRRPDVTVHRCLERGSRLTSRDALAVVEIVSPGSEHTDTVQKVAEYAREQIPVYLVVTLDEKLYVKVIREYRLDWSGMSYQLVAAHEDELELDVPFPVAVLFSELDRR</sequence>
<comment type="caution">
    <text evidence="2">The sequence shown here is derived from an EMBL/GenBank/DDBJ whole genome shotgun (WGS) entry which is preliminary data.</text>
</comment>
<feature type="domain" description="Putative restriction endonuclease" evidence="1">
    <location>
        <begin position="18"/>
        <end position="188"/>
    </location>
</feature>
<name>A0ABN3QD63_9ACTN</name>
<evidence type="ECO:0000313" key="2">
    <source>
        <dbReference type="EMBL" id="GAA2623217.1"/>
    </source>
</evidence>
<evidence type="ECO:0000259" key="1">
    <source>
        <dbReference type="Pfam" id="PF05685"/>
    </source>
</evidence>
<dbReference type="InterPro" id="IPR011335">
    <property type="entry name" value="Restrct_endonuc-II-like"/>
</dbReference>
<dbReference type="InterPro" id="IPR012296">
    <property type="entry name" value="Nuclease_put_TT1808"/>
</dbReference>
<dbReference type="EMBL" id="BAAATD010000011">
    <property type="protein sequence ID" value="GAA2623217.1"/>
    <property type="molecule type" value="Genomic_DNA"/>
</dbReference>
<accession>A0ABN3QD63</accession>
<evidence type="ECO:0000313" key="3">
    <source>
        <dbReference type="Proteomes" id="UP001501509"/>
    </source>
</evidence>